<evidence type="ECO:0000313" key="2">
    <source>
        <dbReference type="Proteomes" id="UP001162131"/>
    </source>
</evidence>
<comment type="caution">
    <text evidence="1">The sequence shown here is derived from an EMBL/GenBank/DDBJ whole genome shotgun (WGS) entry which is preliminary data.</text>
</comment>
<name>A0AAU9JFT0_9CILI</name>
<organism evidence="1 2">
    <name type="scientific">Blepharisma stoltei</name>
    <dbReference type="NCBI Taxonomy" id="1481888"/>
    <lineage>
        <taxon>Eukaryota</taxon>
        <taxon>Sar</taxon>
        <taxon>Alveolata</taxon>
        <taxon>Ciliophora</taxon>
        <taxon>Postciliodesmatophora</taxon>
        <taxon>Heterotrichea</taxon>
        <taxon>Heterotrichida</taxon>
        <taxon>Blepharismidae</taxon>
        <taxon>Blepharisma</taxon>
    </lineage>
</organism>
<sequence>MIKGKSQQTLMPAYNLVNGIKKRELKAEQFDNKKIKLSCNSTQIKEKSPKQNLKVEQSPCHKEQFELSKGRCFESLSNLRMRKRSLSSTSFFILNMPQKTSKRDNIKSILDFPNVNTMKNDLLKENISMVARKVIRTNSNAVTFAKSKILSNLKQKVLNPGPAKPFFSRQGSIHSHITEDEESFRPKAKYCHIEIK</sequence>
<dbReference type="EMBL" id="CAJZBQ010000023">
    <property type="protein sequence ID" value="CAG9319632.1"/>
    <property type="molecule type" value="Genomic_DNA"/>
</dbReference>
<reference evidence="1" key="1">
    <citation type="submission" date="2021-09" db="EMBL/GenBank/DDBJ databases">
        <authorList>
            <consortium name="AG Swart"/>
            <person name="Singh M."/>
            <person name="Singh A."/>
            <person name="Seah K."/>
            <person name="Emmerich C."/>
        </authorList>
    </citation>
    <scope>NUCLEOTIDE SEQUENCE</scope>
    <source>
        <strain evidence="1">ATCC30299</strain>
    </source>
</reference>
<dbReference type="AlphaFoldDB" id="A0AAU9JFT0"/>
<keyword evidence="2" id="KW-1185">Reference proteome</keyword>
<evidence type="ECO:0000313" key="1">
    <source>
        <dbReference type="EMBL" id="CAG9319632.1"/>
    </source>
</evidence>
<gene>
    <name evidence="1" type="ORF">BSTOLATCC_MIC24183</name>
</gene>
<dbReference type="Proteomes" id="UP001162131">
    <property type="component" value="Unassembled WGS sequence"/>
</dbReference>
<accession>A0AAU9JFT0</accession>
<protein>
    <submittedName>
        <fullName evidence="1">Uncharacterized protein</fullName>
    </submittedName>
</protein>
<proteinExistence type="predicted"/>